<gene>
    <name evidence="2" type="ORF">M011DRAFT_459152</name>
</gene>
<name>A0A6A6VAJ6_9PLEO</name>
<dbReference type="Proteomes" id="UP000799440">
    <property type="component" value="Unassembled WGS sequence"/>
</dbReference>
<dbReference type="EMBL" id="MU006576">
    <property type="protein sequence ID" value="KAF2746759.1"/>
    <property type="molecule type" value="Genomic_DNA"/>
</dbReference>
<feature type="compositionally biased region" description="Polar residues" evidence="1">
    <location>
        <begin position="21"/>
        <end position="33"/>
    </location>
</feature>
<evidence type="ECO:0000313" key="2">
    <source>
        <dbReference type="EMBL" id="KAF2746759.1"/>
    </source>
</evidence>
<dbReference type="AlphaFoldDB" id="A0A6A6VAJ6"/>
<organism evidence="2 3">
    <name type="scientific">Sporormia fimetaria CBS 119925</name>
    <dbReference type="NCBI Taxonomy" id="1340428"/>
    <lineage>
        <taxon>Eukaryota</taxon>
        <taxon>Fungi</taxon>
        <taxon>Dikarya</taxon>
        <taxon>Ascomycota</taxon>
        <taxon>Pezizomycotina</taxon>
        <taxon>Dothideomycetes</taxon>
        <taxon>Pleosporomycetidae</taxon>
        <taxon>Pleosporales</taxon>
        <taxon>Sporormiaceae</taxon>
        <taxon>Sporormia</taxon>
    </lineage>
</organism>
<feature type="region of interest" description="Disordered" evidence="1">
    <location>
        <begin position="1"/>
        <end position="118"/>
    </location>
</feature>
<accession>A0A6A6VAJ6</accession>
<protein>
    <submittedName>
        <fullName evidence="2">Uncharacterized protein</fullName>
    </submittedName>
</protein>
<proteinExistence type="predicted"/>
<evidence type="ECO:0000256" key="1">
    <source>
        <dbReference type="SAM" id="MobiDB-lite"/>
    </source>
</evidence>
<feature type="compositionally biased region" description="Polar residues" evidence="1">
    <location>
        <begin position="74"/>
        <end position="86"/>
    </location>
</feature>
<keyword evidence="3" id="KW-1185">Reference proteome</keyword>
<reference evidence="2" key="1">
    <citation type="journal article" date="2020" name="Stud. Mycol.">
        <title>101 Dothideomycetes genomes: a test case for predicting lifestyles and emergence of pathogens.</title>
        <authorList>
            <person name="Haridas S."/>
            <person name="Albert R."/>
            <person name="Binder M."/>
            <person name="Bloem J."/>
            <person name="Labutti K."/>
            <person name="Salamov A."/>
            <person name="Andreopoulos B."/>
            <person name="Baker S."/>
            <person name="Barry K."/>
            <person name="Bills G."/>
            <person name="Bluhm B."/>
            <person name="Cannon C."/>
            <person name="Castanera R."/>
            <person name="Culley D."/>
            <person name="Daum C."/>
            <person name="Ezra D."/>
            <person name="Gonzalez J."/>
            <person name="Henrissat B."/>
            <person name="Kuo A."/>
            <person name="Liang C."/>
            <person name="Lipzen A."/>
            <person name="Lutzoni F."/>
            <person name="Magnuson J."/>
            <person name="Mondo S."/>
            <person name="Nolan M."/>
            <person name="Ohm R."/>
            <person name="Pangilinan J."/>
            <person name="Park H.-J."/>
            <person name="Ramirez L."/>
            <person name="Alfaro M."/>
            <person name="Sun H."/>
            <person name="Tritt A."/>
            <person name="Yoshinaga Y."/>
            <person name="Zwiers L.-H."/>
            <person name="Turgeon B."/>
            <person name="Goodwin S."/>
            <person name="Spatafora J."/>
            <person name="Crous P."/>
            <person name="Grigoriev I."/>
        </authorList>
    </citation>
    <scope>NUCLEOTIDE SEQUENCE</scope>
    <source>
        <strain evidence="2">CBS 119925</strain>
    </source>
</reference>
<feature type="compositionally biased region" description="Basic and acidic residues" evidence="1">
    <location>
        <begin position="101"/>
        <end position="114"/>
    </location>
</feature>
<evidence type="ECO:0000313" key="3">
    <source>
        <dbReference type="Proteomes" id="UP000799440"/>
    </source>
</evidence>
<sequence>MSTSKDTSRNTKHVYIRPLRLTQQPKSTNSFPSEGSFPKWPNATRPTPQASGAGAASDSPVNNDGDDDWDRLSDISSIEDNTTESTAEAEGSHPAQNQQHLDFHDGQRQRKEEQMAINQHIVDAQQASEVKKRARREWFESGGVTTDDPQPPEGRGWRWWIAQITDHSYQH</sequence>